<dbReference type="InterPro" id="IPR042525">
    <property type="entry name" value="Rad52_Rad59_Rad22_sf"/>
</dbReference>
<dbReference type="PANTHER" id="PTHR12132">
    <property type="entry name" value="DNA REPAIR AND RECOMBINATION PROTEIN RAD52, RAD59"/>
    <property type="match status" value="1"/>
</dbReference>
<feature type="non-terminal residue" evidence="6">
    <location>
        <position position="231"/>
    </location>
</feature>
<comment type="similarity">
    <text evidence="1">Belongs to the RAD52 family.</text>
</comment>
<reference evidence="6" key="1">
    <citation type="submission" date="2021-06" db="EMBL/GenBank/DDBJ databases">
        <authorList>
            <person name="Kallberg Y."/>
            <person name="Tangrot J."/>
            <person name="Rosling A."/>
        </authorList>
    </citation>
    <scope>NUCLEOTIDE SEQUENCE</scope>
    <source>
        <strain evidence="6">MT106</strain>
    </source>
</reference>
<feature type="compositionally biased region" description="Polar residues" evidence="5">
    <location>
        <begin position="206"/>
        <end position="231"/>
    </location>
</feature>
<dbReference type="GO" id="GO:0006312">
    <property type="term" value="P:mitotic recombination"/>
    <property type="evidence" value="ECO:0007669"/>
    <property type="project" value="TreeGrafter"/>
</dbReference>
<dbReference type="GO" id="GO:0003697">
    <property type="term" value="F:single-stranded DNA binding"/>
    <property type="evidence" value="ECO:0007669"/>
    <property type="project" value="UniProtKB-ARBA"/>
</dbReference>
<dbReference type="GO" id="GO:0005634">
    <property type="term" value="C:nucleus"/>
    <property type="evidence" value="ECO:0007669"/>
    <property type="project" value="InterPro"/>
</dbReference>
<keyword evidence="4" id="KW-0234">DNA repair</keyword>
<dbReference type="InterPro" id="IPR041247">
    <property type="entry name" value="Rad52_fam"/>
</dbReference>
<comment type="caution">
    <text evidence="6">The sequence shown here is derived from an EMBL/GenBank/DDBJ whole genome shotgun (WGS) entry which is preliminary data.</text>
</comment>
<feature type="region of interest" description="Disordered" evidence="5">
    <location>
        <begin position="204"/>
        <end position="231"/>
    </location>
</feature>
<protein>
    <submittedName>
        <fullName evidence="6">433_t:CDS:1</fullName>
    </submittedName>
</protein>
<evidence type="ECO:0000256" key="4">
    <source>
        <dbReference type="ARBA" id="ARBA00023204"/>
    </source>
</evidence>
<sequence length="231" mass="25743">MSPDFRILENDNNNNFHHNEHHSETSFKLTRKLGPEYISYRPGPGNVRVAYLEGFKAIQIANEVFGYNKWSSSIGSIDIDFMDENNGRYSIGLSVIVRVTLANGAYHEDIGYGDSENQKSKSMAFQHAKKEAVTDGLKRALRQFGNVLGNCLYDKNYIKHIGSIKAPNIPKLNSDDLYRASYVTAPTTVTTNTSTNLRPVTAVPDASQQKPNINKNIPTQLPSSQSNNYAP</sequence>
<evidence type="ECO:0000313" key="7">
    <source>
        <dbReference type="Proteomes" id="UP000789831"/>
    </source>
</evidence>
<dbReference type="NCBIfam" id="TIGR00607">
    <property type="entry name" value="rad52"/>
    <property type="match status" value="1"/>
</dbReference>
<dbReference type="PANTHER" id="PTHR12132:SF1">
    <property type="entry name" value="DNA REPAIR PROTEIN RAD52 HOMOLOG"/>
    <property type="match status" value="1"/>
</dbReference>
<dbReference type="Gene3D" id="3.30.390.80">
    <property type="entry name" value="DNA repair protein Rad52/59/22"/>
    <property type="match status" value="1"/>
</dbReference>
<name>A0A9N8ZU73_9GLOM</name>
<dbReference type="GO" id="GO:0045002">
    <property type="term" value="P:double-strand break repair via single-strand annealing"/>
    <property type="evidence" value="ECO:0007669"/>
    <property type="project" value="InterPro"/>
</dbReference>
<dbReference type="SUPFAM" id="SSF54768">
    <property type="entry name" value="dsRNA-binding domain-like"/>
    <property type="match status" value="1"/>
</dbReference>
<proteinExistence type="inferred from homology"/>
<evidence type="ECO:0000256" key="1">
    <source>
        <dbReference type="ARBA" id="ARBA00006638"/>
    </source>
</evidence>
<dbReference type="OrthoDB" id="206565at2759"/>
<accession>A0A9N8ZU73</accession>
<evidence type="ECO:0000256" key="2">
    <source>
        <dbReference type="ARBA" id="ARBA00022763"/>
    </source>
</evidence>
<keyword evidence="7" id="KW-1185">Reference proteome</keyword>
<organism evidence="6 7">
    <name type="scientific">Ambispora gerdemannii</name>
    <dbReference type="NCBI Taxonomy" id="144530"/>
    <lineage>
        <taxon>Eukaryota</taxon>
        <taxon>Fungi</taxon>
        <taxon>Fungi incertae sedis</taxon>
        <taxon>Mucoromycota</taxon>
        <taxon>Glomeromycotina</taxon>
        <taxon>Glomeromycetes</taxon>
        <taxon>Archaeosporales</taxon>
        <taxon>Ambisporaceae</taxon>
        <taxon>Ambispora</taxon>
    </lineage>
</organism>
<dbReference type="InterPro" id="IPR004585">
    <property type="entry name" value="DNA_recomb/repair_Rad52"/>
</dbReference>
<dbReference type="Proteomes" id="UP000789831">
    <property type="component" value="Unassembled WGS sequence"/>
</dbReference>
<keyword evidence="3" id="KW-0233">DNA recombination</keyword>
<gene>
    <name evidence="6" type="ORF">AGERDE_LOCUS4536</name>
</gene>
<dbReference type="InterPro" id="IPR007232">
    <property type="entry name" value="Rad52_Rad59_Rad22"/>
</dbReference>
<dbReference type="AlphaFoldDB" id="A0A9N8ZU73"/>
<dbReference type="GO" id="GO:0000730">
    <property type="term" value="P:DNA recombinase assembly"/>
    <property type="evidence" value="ECO:0007669"/>
    <property type="project" value="InterPro"/>
</dbReference>
<dbReference type="FunFam" id="3.30.390.80:FF:000001">
    <property type="entry name" value="DNA repair protein RAD52 homolog"/>
    <property type="match status" value="1"/>
</dbReference>
<evidence type="ECO:0000256" key="5">
    <source>
        <dbReference type="SAM" id="MobiDB-lite"/>
    </source>
</evidence>
<keyword evidence="2" id="KW-0227">DNA damage</keyword>
<dbReference type="Pfam" id="PF04098">
    <property type="entry name" value="Rad52_Rad22"/>
    <property type="match status" value="1"/>
</dbReference>
<dbReference type="EMBL" id="CAJVPL010000530">
    <property type="protein sequence ID" value="CAG8506859.1"/>
    <property type="molecule type" value="Genomic_DNA"/>
</dbReference>
<evidence type="ECO:0000313" key="6">
    <source>
        <dbReference type="EMBL" id="CAG8506859.1"/>
    </source>
</evidence>
<evidence type="ECO:0000256" key="3">
    <source>
        <dbReference type="ARBA" id="ARBA00023172"/>
    </source>
</evidence>